<reference evidence="1 2" key="1">
    <citation type="journal article" date="2021" name="BMC Genomics">
        <title>Datura genome reveals duplications of psychoactive alkaloid biosynthetic genes and high mutation rate following tissue culture.</title>
        <authorList>
            <person name="Rajewski A."/>
            <person name="Carter-House D."/>
            <person name="Stajich J."/>
            <person name="Litt A."/>
        </authorList>
    </citation>
    <scope>NUCLEOTIDE SEQUENCE [LARGE SCALE GENOMIC DNA]</scope>
    <source>
        <strain evidence="1">AR-01</strain>
    </source>
</reference>
<accession>A0ABS8T3M9</accession>
<organism evidence="1 2">
    <name type="scientific">Datura stramonium</name>
    <name type="common">Jimsonweed</name>
    <name type="synonym">Common thornapple</name>
    <dbReference type="NCBI Taxonomy" id="4076"/>
    <lineage>
        <taxon>Eukaryota</taxon>
        <taxon>Viridiplantae</taxon>
        <taxon>Streptophyta</taxon>
        <taxon>Embryophyta</taxon>
        <taxon>Tracheophyta</taxon>
        <taxon>Spermatophyta</taxon>
        <taxon>Magnoliopsida</taxon>
        <taxon>eudicotyledons</taxon>
        <taxon>Gunneridae</taxon>
        <taxon>Pentapetalae</taxon>
        <taxon>asterids</taxon>
        <taxon>lamiids</taxon>
        <taxon>Solanales</taxon>
        <taxon>Solanaceae</taxon>
        <taxon>Solanoideae</taxon>
        <taxon>Datureae</taxon>
        <taxon>Datura</taxon>
    </lineage>
</organism>
<keyword evidence="2" id="KW-1185">Reference proteome</keyword>
<dbReference type="EMBL" id="JACEIK010001076">
    <property type="protein sequence ID" value="MCD7465743.1"/>
    <property type="molecule type" value="Genomic_DNA"/>
</dbReference>
<name>A0ABS8T3M9_DATST</name>
<evidence type="ECO:0000313" key="1">
    <source>
        <dbReference type="EMBL" id="MCD7465743.1"/>
    </source>
</evidence>
<comment type="caution">
    <text evidence="1">The sequence shown here is derived from an EMBL/GenBank/DDBJ whole genome shotgun (WGS) entry which is preliminary data.</text>
</comment>
<gene>
    <name evidence="1" type="ORF">HAX54_001841</name>
</gene>
<protein>
    <submittedName>
        <fullName evidence="1">Uncharacterized protein</fullName>
    </submittedName>
</protein>
<proteinExistence type="predicted"/>
<evidence type="ECO:0000313" key="2">
    <source>
        <dbReference type="Proteomes" id="UP000823775"/>
    </source>
</evidence>
<dbReference type="Proteomes" id="UP000823775">
    <property type="component" value="Unassembled WGS sequence"/>
</dbReference>
<sequence>MGATVIGRPSQRDRYHGRRLAIKNRGRNRWFRHNDALTAIASPLQRRYDHCSRQWEALRYIKGTIPFSKPQLEYDKLPIPMEEMMTINTLTTVMMNYEGDRIPEHTKMMNALNGLGSYNYSPK</sequence>